<protein>
    <submittedName>
        <fullName evidence="2">Uncharacterized protein</fullName>
    </submittedName>
</protein>
<evidence type="ECO:0000256" key="1">
    <source>
        <dbReference type="SAM" id="MobiDB-lite"/>
    </source>
</evidence>
<feature type="compositionally biased region" description="Basic and acidic residues" evidence="1">
    <location>
        <begin position="131"/>
        <end position="141"/>
    </location>
</feature>
<gene>
    <name evidence="2" type="ORF">BDY17DRAFT_322507</name>
</gene>
<feature type="compositionally biased region" description="Acidic residues" evidence="1">
    <location>
        <begin position="146"/>
        <end position="160"/>
    </location>
</feature>
<sequence>MTNHGEESTRARCSESSQAGVEEPNLSSTAERVAEQDTDDNKKRKHEDDAENEQAAKRRADEQAIKRQADEQLARLNPDFVSWLRAQGGRSTIPTGQPAAIMGIEPPSKPAAREEGGRVERWLAALPSPRRLFDPFEHDDVQTEASEGDESEEEDGEEADGQASGAVYQSQRYQGDEDILGD</sequence>
<evidence type="ECO:0000313" key="2">
    <source>
        <dbReference type="EMBL" id="KAF2485685.1"/>
    </source>
</evidence>
<dbReference type="Proteomes" id="UP000799767">
    <property type="component" value="Unassembled WGS sequence"/>
</dbReference>
<evidence type="ECO:0000313" key="3">
    <source>
        <dbReference type="Proteomes" id="UP000799767"/>
    </source>
</evidence>
<feature type="region of interest" description="Disordered" evidence="1">
    <location>
        <begin position="130"/>
        <end position="182"/>
    </location>
</feature>
<organism evidence="2 3">
    <name type="scientific">Neohortaea acidophila</name>
    <dbReference type="NCBI Taxonomy" id="245834"/>
    <lineage>
        <taxon>Eukaryota</taxon>
        <taxon>Fungi</taxon>
        <taxon>Dikarya</taxon>
        <taxon>Ascomycota</taxon>
        <taxon>Pezizomycotina</taxon>
        <taxon>Dothideomycetes</taxon>
        <taxon>Dothideomycetidae</taxon>
        <taxon>Mycosphaerellales</taxon>
        <taxon>Teratosphaeriaceae</taxon>
        <taxon>Neohortaea</taxon>
    </lineage>
</organism>
<dbReference type="RefSeq" id="XP_033592254.1">
    <property type="nucleotide sequence ID" value="XM_033736819.1"/>
</dbReference>
<dbReference type="GeneID" id="54477821"/>
<feature type="region of interest" description="Disordered" evidence="1">
    <location>
        <begin position="87"/>
        <end position="116"/>
    </location>
</feature>
<accession>A0A6A6Q098</accession>
<keyword evidence="3" id="KW-1185">Reference proteome</keyword>
<feature type="compositionally biased region" description="Polar residues" evidence="1">
    <location>
        <begin position="14"/>
        <end position="30"/>
    </location>
</feature>
<proteinExistence type="predicted"/>
<dbReference type="AlphaFoldDB" id="A0A6A6Q098"/>
<feature type="region of interest" description="Disordered" evidence="1">
    <location>
        <begin position="1"/>
        <end position="71"/>
    </location>
</feature>
<feature type="compositionally biased region" description="Basic and acidic residues" evidence="1">
    <location>
        <begin position="32"/>
        <end position="71"/>
    </location>
</feature>
<reference evidence="2" key="1">
    <citation type="journal article" date="2020" name="Stud. Mycol.">
        <title>101 Dothideomycetes genomes: a test case for predicting lifestyles and emergence of pathogens.</title>
        <authorList>
            <person name="Haridas S."/>
            <person name="Albert R."/>
            <person name="Binder M."/>
            <person name="Bloem J."/>
            <person name="Labutti K."/>
            <person name="Salamov A."/>
            <person name="Andreopoulos B."/>
            <person name="Baker S."/>
            <person name="Barry K."/>
            <person name="Bills G."/>
            <person name="Bluhm B."/>
            <person name="Cannon C."/>
            <person name="Castanera R."/>
            <person name="Culley D."/>
            <person name="Daum C."/>
            <person name="Ezra D."/>
            <person name="Gonzalez J."/>
            <person name="Henrissat B."/>
            <person name="Kuo A."/>
            <person name="Liang C."/>
            <person name="Lipzen A."/>
            <person name="Lutzoni F."/>
            <person name="Magnuson J."/>
            <person name="Mondo S."/>
            <person name="Nolan M."/>
            <person name="Ohm R."/>
            <person name="Pangilinan J."/>
            <person name="Park H.-J."/>
            <person name="Ramirez L."/>
            <person name="Alfaro M."/>
            <person name="Sun H."/>
            <person name="Tritt A."/>
            <person name="Yoshinaga Y."/>
            <person name="Zwiers L.-H."/>
            <person name="Turgeon B."/>
            <person name="Goodwin S."/>
            <person name="Spatafora J."/>
            <person name="Crous P."/>
            <person name="Grigoriev I."/>
        </authorList>
    </citation>
    <scope>NUCLEOTIDE SEQUENCE</scope>
    <source>
        <strain evidence="2">CBS 113389</strain>
    </source>
</reference>
<name>A0A6A6Q098_9PEZI</name>
<feature type="compositionally biased region" description="Basic and acidic residues" evidence="1">
    <location>
        <begin position="1"/>
        <end position="13"/>
    </location>
</feature>
<dbReference type="EMBL" id="MU001633">
    <property type="protein sequence ID" value="KAF2485685.1"/>
    <property type="molecule type" value="Genomic_DNA"/>
</dbReference>